<comment type="subunit">
    <text evidence="7">The basal body constitutes a major portion of the flagellar organelle and consists of four rings (L,P,S, and M) mounted on a central rod.</text>
</comment>
<dbReference type="OrthoDB" id="9789227at2"/>
<protein>
    <recommendedName>
        <fullName evidence="7">Flagellar L-ring protein</fullName>
    </recommendedName>
    <alternativeName>
        <fullName evidence="7">Basal body L-ring protein</fullName>
    </alternativeName>
</protein>
<evidence type="ECO:0000256" key="7">
    <source>
        <dbReference type="HAMAP-Rule" id="MF_00415"/>
    </source>
</evidence>
<dbReference type="PANTHER" id="PTHR34933">
    <property type="entry name" value="FLAGELLAR L-RING PROTEIN"/>
    <property type="match status" value="1"/>
</dbReference>
<dbReference type="HAMAP" id="MF_00415">
    <property type="entry name" value="FlgH"/>
    <property type="match status" value="1"/>
</dbReference>
<sequence length="245" mass="26658">MRRALLLLLPLALAACGSTERLARLGRAPDLAGIVDPTRDPDWKPVTMPTPAPTDTRQLSANSLWRPGSRTFLRDSKAASVGDLVTVLVSISDKASLANDTERSRDNSEDMGIPRLLGLDASYLRFFPNGFDPTKMVSASSANSSEGKGTVKRNEEITLRVATTVTQVLPNGNMVLAGRQQVRVNHELRDLTLAGIIRPQDIASDNTVKHDRLAEARISYGGRGTLSDVQKPRYGQELLDSILPF</sequence>
<dbReference type="AlphaFoldDB" id="A0A1S8D7U4"/>
<evidence type="ECO:0000313" key="10">
    <source>
        <dbReference type="Proteomes" id="UP000054844"/>
    </source>
</evidence>
<keyword evidence="9" id="KW-0969">Cilium</keyword>
<proteinExistence type="inferred from homology"/>
<evidence type="ECO:0000256" key="5">
    <source>
        <dbReference type="ARBA" id="ARBA00023143"/>
    </source>
</evidence>
<name>A0A1S8D7U4_9PROT</name>
<reference evidence="9" key="1">
    <citation type="submission" date="2016-12" db="EMBL/GenBank/DDBJ databases">
        <title>Draft genome sequence of Roseomonas mucosa strain AU37, isolated from a peripheral intravenous catheter.</title>
        <authorList>
            <person name="Choudhury M.A."/>
            <person name="Sidjabat H.E."/>
            <person name="Wailan A.M."/>
            <person name="Zhang L."/>
            <person name="Marsh N.M."/>
            <person name="Rickard C.M."/>
            <person name="Davies M."/>
            <person name="Mcmillan D.J."/>
        </authorList>
    </citation>
    <scope>NUCLEOTIDE SEQUENCE [LARGE SCALE GENOMIC DNA]</scope>
    <source>
        <strain evidence="9">AU37</strain>
    </source>
</reference>
<evidence type="ECO:0000256" key="6">
    <source>
        <dbReference type="ARBA" id="ARBA00023237"/>
    </source>
</evidence>
<comment type="caution">
    <text evidence="9">The sequence shown here is derived from an EMBL/GenBank/DDBJ whole genome shotgun (WGS) entry which is preliminary data.</text>
</comment>
<gene>
    <name evidence="7" type="primary">flgH</name>
    <name evidence="9" type="ORF">APZ41_006695</name>
</gene>
<dbReference type="GO" id="GO:0009427">
    <property type="term" value="C:bacterial-type flagellum basal body, distal rod, L ring"/>
    <property type="evidence" value="ECO:0007669"/>
    <property type="project" value="InterPro"/>
</dbReference>
<evidence type="ECO:0000256" key="2">
    <source>
        <dbReference type="ARBA" id="ARBA00006929"/>
    </source>
</evidence>
<evidence type="ECO:0000313" key="9">
    <source>
        <dbReference type="EMBL" id="ONH83989.1"/>
    </source>
</evidence>
<keyword evidence="10" id="KW-1185">Reference proteome</keyword>
<evidence type="ECO:0000256" key="3">
    <source>
        <dbReference type="ARBA" id="ARBA00022729"/>
    </source>
</evidence>
<dbReference type="NCBIfam" id="NF001305">
    <property type="entry name" value="PRK00249.1-5"/>
    <property type="match status" value="1"/>
</dbReference>
<dbReference type="GO" id="GO:0071973">
    <property type="term" value="P:bacterial-type flagellum-dependent cell motility"/>
    <property type="evidence" value="ECO:0007669"/>
    <property type="project" value="InterPro"/>
</dbReference>
<feature type="region of interest" description="Disordered" evidence="8">
    <location>
        <begin position="36"/>
        <end position="58"/>
    </location>
</feature>
<dbReference type="STRING" id="207340.APZ41_006695"/>
<evidence type="ECO:0000256" key="1">
    <source>
        <dbReference type="ARBA" id="ARBA00002591"/>
    </source>
</evidence>
<keyword evidence="7" id="KW-0449">Lipoprotein</keyword>
<comment type="similarity">
    <text evidence="2 7">Belongs to the FlgH family.</text>
</comment>
<evidence type="ECO:0000256" key="8">
    <source>
        <dbReference type="SAM" id="MobiDB-lite"/>
    </source>
</evidence>
<dbReference type="InterPro" id="IPR000527">
    <property type="entry name" value="Flag_Lring"/>
</dbReference>
<dbReference type="PROSITE" id="PS51257">
    <property type="entry name" value="PROKAR_LIPOPROTEIN"/>
    <property type="match status" value="1"/>
</dbReference>
<keyword evidence="9" id="KW-0966">Cell projection</keyword>
<keyword evidence="9" id="KW-0282">Flagellum</keyword>
<organism evidence="9 10">
    <name type="scientific">Roseomonas mucosa</name>
    <dbReference type="NCBI Taxonomy" id="207340"/>
    <lineage>
        <taxon>Bacteria</taxon>
        <taxon>Pseudomonadati</taxon>
        <taxon>Pseudomonadota</taxon>
        <taxon>Alphaproteobacteria</taxon>
        <taxon>Acetobacterales</taxon>
        <taxon>Roseomonadaceae</taxon>
        <taxon>Roseomonas</taxon>
    </lineage>
</organism>
<keyword evidence="3 7" id="KW-0732">Signal</keyword>
<dbReference type="Proteomes" id="UP000054844">
    <property type="component" value="Unassembled WGS sequence"/>
</dbReference>
<dbReference type="Pfam" id="PF02107">
    <property type="entry name" value="FlgH"/>
    <property type="match status" value="1"/>
</dbReference>
<dbReference type="RefSeq" id="WP_058390455.1">
    <property type="nucleotide sequence ID" value="NZ_LLWF02000014.1"/>
</dbReference>
<dbReference type="PANTHER" id="PTHR34933:SF1">
    <property type="entry name" value="FLAGELLAR L-RING PROTEIN"/>
    <property type="match status" value="1"/>
</dbReference>
<comment type="function">
    <text evidence="1 7">Assembles around the rod to form the L-ring and probably protects the motor/basal body from shearing forces during rotation.</text>
</comment>
<keyword evidence="5 7" id="KW-0975">Bacterial flagellum</keyword>
<dbReference type="GO" id="GO:0003774">
    <property type="term" value="F:cytoskeletal motor activity"/>
    <property type="evidence" value="ECO:0007669"/>
    <property type="project" value="InterPro"/>
</dbReference>
<keyword evidence="6 7" id="KW-0998">Cell outer membrane</keyword>
<comment type="subcellular location">
    <subcellularLocation>
        <location evidence="7">Cell outer membrane</location>
        <topology evidence="7">Lipid-anchor</topology>
    </subcellularLocation>
    <subcellularLocation>
        <location evidence="7">Bacterial flagellum basal body</location>
    </subcellularLocation>
</comment>
<dbReference type="GO" id="GO:0009279">
    <property type="term" value="C:cell outer membrane"/>
    <property type="evidence" value="ECO:0007669"/>
    <property type="project" value="UniProtKB-SubCell"/>
</dbReference>
<evidence type="ECO:0000256" key="4">
    <source>
        <dbReference type="ARBA" id="ARBA00023136"/>
    </source>
</evidence>
<accession>A0A1S8D7U4</accession>
<dbReference type="EMBL" id="LLWF02000014">
    <property type="protein sequence ID" value="ONH83989.1"/>
    <property type="molecule type" value="Genomic_DNA"/>
</dbReference>
<dbReference type="PRINTS" id="PR01008">
    <property type="entry name" value="FLGLRINGFLGH"/>
</dbReference>
<keyword evidence="4 7" id="KW-0472">Membrane</keyword>